<keyword evidence="5" id="KW-0813">Transport</keyword>
<dbReference type="PANTHER" id="PTHR12888:SF0">
    <property type="entry name" value="PEROXISOME ASSEMBLY PROTEIN 12"/>
    <property type="match status" value="1"/>
</dbReference>
<comment type="pathway">
    <text evidence="2">Protein modification; protein ubiquitination.</text>
</comment>
<dbReference type="CDD" id="cd16451">
    <property type="entry name" value="mRING_PEX12"/>
    <property type="match status" value="1"/>
</dbReference>
<evidence type="ECO:0000256" key="15">
    <source>
        <dbReference type="PIRNR" id="PIRNR038074"/>
    </source>
</evidence>
<keyword evidence="12 15" id="KW-0472">Membrane</keyword>
<evidence type="ECO:0000256" key="9">
    <source>
        <dbReference type="ARBA" id="ARBA00022833"/>
    </source>
</evidence>
<evidence type="ECO:0000256" key="6">
    <source>
        <dbReference type="ARBA" id="ARBA00022692"/>
    </source>
</evidence>
<reference evidence="17" key="1">
    <citation type="submission" date="2013-04" db="EMBL/GenBank/DDBJ databases">
        <authorList>
            <person name="Qu J."/>
            <person name="Murali S.C."/>
            <person name="Bandaranaike D."/>
            <person name="Bellair M."/>
            <person name="Blankenburg K."/>
            <person name="Chao H."/>
            <person name="Dinh H."/>
            <person name="Doddapaneni H."/>
            <person name="Downs B."/>
            <person name="Dugan-Rocha S."/>
            <person name="Elkadiri S."/>
            <person name="Gnanaolivu R.D."/>
            <person name="Hernandez B."/>
            <person name="Javaid M."/>
            <person name="Jayaseelan J.C."/>
            <person name="Lee S."/>
            <person name="Li M."/>
            <person name="Ming W."/>
            <person name="Munidasa M."/>
            <person name="Muniz J."/>
            <person name="Nguyen L."/>
            <person name="Ongeri F."/>
            <person name="Osuji N."/>
            <person name="Pu L.-L."/>
            <person name="Puazo M."/>
            <person name="Qu C."/>
            <person name="Quiroz J."/>
            <person name="Raj R."/>
            <person name="Weissenberger G."/>
            <person name="Xin Y."/>
            <person name="Zou X."/>
            <person name="Han Y."/>
            <person name="Richards S."/>
            <person name="Worley K."/>
            <person name="Muzny D."/>
            <person name="Gibbs R."/>
        </authorList>
    </citation>
    <scope>NUCLEOTIDE SEQUENCE</scope>
    <source>
        <strain evidence="17">Sampled in the wild</strain>
    </source>
</reference>
<dbReference type="InterPro" id="IPR013083">
    <property type="entry name" value="Znf_RING/FYVE/PHD"/>
</dbReference>
<evidence type="ECO:0000256" key="14">
    <source>
        <dbReference type="ARBA" id="ARBA00029692"/>
    </source>
</evidence>
<comment type="subcellular location">
    <subcellularLocation>
        <location evidence="1">Peroxisome membrane</location>
        <topology evidence="1">Multi-pass membrane protein</topology>
    </subcellularLocation>
</comment>
<evidence type="ECO:0000256" key="3">
    <source>
        <dbReference type="ARBA" id="ARBA00008704"/>
    </source>
</evidence>
<protein>
    <recommendedName>
        <fullName evidence="4 15">Peroxisome assembly protein 12</fullName>
    </recommendedName>
    <alternativeName>
        <fullName evidence="14 15">Peroxin-12</fullName>
    </alternativeName>
</protein>
<keyword evidence="9" id="KW-0862">Zinc</keyword>
<evidence type="ECO:0000259" key="16">
    <source>
        <dbReference type="Pfam" id="PF04757"/>
    </source>
</evidence>
<dbReference type="Gene3D" id="3.30.40.10">
    <property type="entry name" value="Zinc/RING finger domain, C3HC4 (zinc finger)"/>
    <property type="match status" value="1"/>
</dbReference>
<dbReference type="PIRSF" id="PIRSF038074">
    <property type="entry name" value="Peroxisome_assembly_p12"/>
    <property type="match status" value="1"/>
</dbReference>
<keyword evidence="18" id="KW-1185">Reference proteome</keyword>
<name>A0A8K0KQ25_LADFU</name>
<evidence type="ECO:0000313" key="18">
    <source>
        <dbReference type="Proteomes" id="UP000792457"/>
    </source>
</evidence>
<evidence type="ECO:0000313" key="17">
    <source>
        <dbReference type="EMBL" id="KAG8238334.1"/>
    </source>
</evidence>
<dbReference type="GO" id="GO:0016558">
    <property type="term" value="P:protein import into peroxisome matrix"/>
    <property type="evidence" value="ECO:0007669"/>
    <property type="project" value="UniProtKB-UniRule"/>
</dbReference>
<dbReference type="PANTHER" id="PTHR12888">
    <property type="entry name" value="PEROXISOME ASSEMBLY PROTEIN 12 PEROXIN-12"/>
    <property type="match status" value="1"/>
</dbReference>
<dbReference type="GO" id="GO:0004842">
    <property type="term" value="F:ubiquitin-protein transferase activity"/>
    <property type="evidence" value="ECO:0007669"/>
    <property type="project" value="TreeGrafter"/>
</dbReference>
<evidence type="ECO:0000256" key="2">
    <source>
        <dbReference type="ARBA" id="ARBA00004906"/>
    </source>
</evidence>
<evidence type="ECO:0000256" key="10">
    <source>
        <dbReference type="ARBA" id="ARBA00022927"/>
    </source>
</evidence>
<sequence>MNIIMAERGAHMTATSHAKPSIFELLAQESLASTIHPSCTQLAKFLILRNPDKFGWLSKWFEEVYFVLDLVVQYHYLRKHGASFSENFYGLMRISTSGKITSRHLVYSLFQIVVTRYLRTKFEQWVEKRKQEVGVTNEREGWRNKVDKIIIQAHGLCHAAWEGICIGQILSYMSGSSNSHNPLLSLAHLTLAESSSESERDWHWKNIWNRESLGRLRIPYFMLAVTGKMLSHSLEIGAFFLQFLHWWNQEGGKAKFVELPIPEPPKVDCKNKTFMGKCPLCLGPRRLETVLPVSGYAFCFRCIFTYIQENGKCPVTNYPASLDELIRVYADPDESA</sequence>
<comment type="similarity">
    <text evidence="3 15">Belongs to the pex2/pex10/pex12 family.</text>
</comment>
<dbReference type="Pfam" id="PF04757">
    <property type="entry name" value="Pex2_Pex12"/>
    <property type="match status" value="1"/>
</dbReference>
<dbReference type="GO" id="GO:1990429">
    <property type="term" value="C:peroxisomal importomer complex"/>
    <property type="evidence" value="ECO:0007669"/>
    <property type="project" value="TreeGrafter"/>
</dbReference>
<reference evidence="17" key="2">
    <citation type="submission" date="2017-10" db="EMBL/GenBank/DDBJ databases">
        <title>Ladona fulva Genome sequencing and assembly.</title>
        <authorList>
            <person name="Murali S."/>
            <person name="Richards S."/>
            <person name="Bandaranaike D."/>
            <person name="Bellair M."/>
            <person name="Blankenburg K."/>
            <person name="Chao H."/>
            <person name="Dinh H."/>
            <person name="Doddapaneni H."/>
            <person name="Dugan-Rocha S."/>
            <person name="Elkadiri S."/>
            <person name="Gnanaolivu R."/>
            <person name="Hernandez B."/>
            <person name="Skinner E."/>
            <person name="Javaid M."/>
            <person name="Lee S."/>
            <person name="Li M."/>
            <person name="Ming W."/>
            <person name="Munidasa M."/>
            <person name="Muniz J."/>
            <person name="Nguyen L."/>
            <person name="Hughes D."/>
            <person name="Osuji N."/>
            <person name="Pu L.-L."/>
            <person name="Puazo M."/>
            <person name="Qu C."/>
            <person name="Quiroz J."/>
            <person name="Raj R."/>
            <person name="Weissenberger G."/>
            <person name="Xin Y."/>
            <person name="Zou X."/>
            <person name="Han Y."/>
            <person name="Worley K."/>
            <person name="Muzny D."/>
            <person name="Gibbs R."/>
        </authorList>
    </citation>
    <scope>NUCLEOTIDE SEQUENCE</scope>
    <source>
        <strain evidence="17">Sampled in the wild</strain>
    </source>
</reference>
<organism evidence="17 18">
    <name type="scientific">Ladona fulva</name>
    <name type="common">Scarce chaser dragonfly</name>
    <name type="synonym">Libellula fulva</name>
    <dbReference type="NCBI Taxonomy" id="123851"/>
    <lineage>
        <taxon>Eukaryota</taxon>
        <taxon>Metazoa</taxon>
        <taxon>Ecdysozoa</taxon>
        <taxon>Arthropoda</taxon>
        <taxon>Hexapoda</taxon>
        <taxon>Insecta</taxon>
        <taxon>Pterygota</taxon>
        <taxon>Palaeoptera</taxon>
        <taxon>Odonata</taxon>
        <taxon>Epiprocta</taxon>
        <taxon>Anisoptera</taxon>
        <taxon>Libelluloidea</taxon>
        <taxon>Libellulidae</taxon>
        <taxon>Ladona</taxon>
    </lineage>
</organism>
<dbReference type="SUPFAM" id="SSF57850">
    <property type="entry name" value="RING/U-box"/>
    <property type="match status" value="1"/>
</dbReference>
<accession>A0A8K0KQ25</accession>
<evidence type="ECO:0000256" key="5">
    <source>
        <dbReference type="ARBA" id="ARBA00022448"/>
    </source>
</evidence>
<evidence type="ECO:0000256" key="11">
    <source>
        <dbReference type="ARBA" id="ARBA00022989"/>
    </source>
</evidence>
<dbReference type="EMBL" id="KZ309335">
    <property type="protein sequence ID" value="KAG8238334.1"/>
    <property type="molecule type" value="Genomic_DNA"/>
</dbReference>
<keyword evidence="8" id="KW-0863">Zinc-finger</keyword>
<proteinExistence type="inferred from homology"/>
<evidence type="ECO:0000256" key="7">
    <source>
        <dbReference type="ARBA" id="ARBA00022723"/>
    </source>
</evidence>
<evidence type="ECO:0000256" key="8">
    <source>
        <dbReference type="ARBA" id="ARBA00022771"/>
    </source>
</evidence>
<comment type="function">
    <text evidence="15">Component of a retrotranslocation channel required for peroxisome organization by mediating export of the PEX5 receptor from peroxisomes to the cytosol, thereby promoting PEX5 recycling.</text>
</comment>
<evidence type="ECO:0000256" key="4">
    <source>
        <dbReference type="ARBA" id="ARBA00018980"/>
    </source>
</evidence>
<evidence type="ECO:0000256" key="1">
    <source>
        <dbReference type="ARBA" id="ARBA00004585"/>
    </source>
</evidence>
<keyword evidence="6" id="KW-0812">Transmembrane</keyword>
<dbReference type="OrthoDB" id="107372at2759"/>
<dbReference type="AlphaFoldDB" id="A0A8K0KQ25"/>
<keyword evidence="11" id="KW-1133">Transmembrane helix</keyword>
<keyword evidence="13 15" id="KW-0576">Peroxisome</keyword>
<keyword evidence="10" id="KW-0653">Protein transport</keyword>
<dbReference type="InterPro" id="IPR006845">
    <property type="entry name" value="Pex_N"/>
</dbReference>
<dbReference type="GO" id="GO:0006513">
    <property type="term" value="P:protein monoubiquitination"/>
    <property type="evidence" value="ECO:0007669"/>
    <property type="project" value="TreeGrafter"/>
</dbReference>
<dbReference type="FunFam" id="3.30.40.10:FF:000634">
    <property type="entry name" value="Peroxisome assembly protein 12"/>
    <property type="match status" value="1"/>
</dbReference>
<evidence type="ECO:0000256" key="13">
    <source>
        <dbReference type="ARBA" id="ARBA00023140"/>
    </source>
</evidence>
<dbReference type="GO" id="GO:0005778">
    <property type="term" value="C:peroxisomal membrane"/>
    <property type="evidence" value="ECO:0007669"/>
    <property type="project" value="UniProtKB-SubCell"/>
</dbReference>
<keyword evidence="7" id="KW-0479">Metal-binding</keyword>
<evidence type="ECO:0000256" key="12">
    <source>
        <dbReference type="ARBA" id="ARBA00023136"/>
    </source>
</evidence>
<dbReference type="Proteomes" id="UP000792457">
    <property type="component" value="Unassembled WGS sequence"/>
</dbReference>
<dbReference type="InterPro" id="IPR017375">
    <property type="entry name" value="PEX12"/>
</dbReference>
<dbReference type="GO" id="GO:0008270">
    <property type="term" value="F:zinc ion binding"/>
    <property type="evidence" value="ECO:0007669"/>
    <property type="project" value="UniProtKB-KW"/>
</dbReference>
<comment type="caution">
    <text evidence="17">The sequence shown here is derived from an EMBL/GenBank/DDBJ whole genome shotgun (WGS) entry which is preliminary data.</text>
</comment>
<gene>
    <name evidence="17" type="ORF">J437_LFUL018619</name>
</gene>
<feature type="domain" description="Pex N-terminal" evidence="16">
    <location>
        <begin position="28"/>
        <end position="249"/>
    </location>
</feature>